<reference evidence="2" key="1">
    <citation type="journal article" date="2023" name="Insect Mol. Biol.">
        <title>Genome sequencing provides insights into the evolution of gene families encoding plant cell wall-degrading enzymes in longhorned beetles.</title>
        <authorList>
            <person name="Shin N.R."/>
            <person name="Okamura Y."/>
            <person name="Kirsch R."/>
            <person name="Pauchet Y."/>
        </authorList>
    </citation>
    <scope>NUCLEOTIDE SEQUENCE</scope>
    <source>
        <strain evidence="2">RBIC_L_NR</strain>
    </source>
</reference>
<evidence type="ECO:0000256" key="1">
    <source>
        <dbReference type="SAM" id="Phobius"/>
    </source>
</evidence>
<dbReference type="EMBL" id="JANEYF010000850">
    <property type="protein sequence ID" value="KAJ8967576.1"/>
    <property type="molecule type" value="Genomic_DNA"/>
</dbReference>
<dbReference type="AlphaFoldDB" id="A0AAV8ZNL1"/>
<accession>A0AAV8ZNL1</accession>
<keyword evidence="1" id="KW-0812">Transmembrane</keyword>
<evidence type="ECO:0000313" key="3">
    <source>
        <dbReference type="Proteomes" id="UP001162156"/>
    </source>
</evidence>
<name>A0AAV8ZNL1_9CUCU</name>
<comment type="caution">
    <text evidence="2">The sequence shown here is derived from an EMBL/GenBank/DDBJ whole genome shotgun (WGS) entry which is preliminary data.</text>
</comment>
<sequence length="72" mass="8702">MSMSFLKYLANMFFIACVLNFFFNNTVFTPIYLSTFRMYTYRFMLYFIEIILNSKLVMRNLLIVVVMSCFVD</sequence>
<keyword evidence="1" id="KW-0472">Membrane</keyword>
<dbReference type="Proteomes" id="UP001162156">
    <property type="component" value="Unassembled WGS sequence"/>
</dbReference>
<feature type="transmembrane region" description="Helical" evidence="1">
    <location>
        <begin position="45"/>
        <end position="71"/>
    </location>
</feature>
<protein>
    <submittedName>
        <fullName evidence="2">Uncharacterized protein</fullName>
    </submittedName>
</protein>
<gene>
    <name evidence="2" type="ORF">NQ314_002775</name>
</gene>
<evidence type="ECO:0000313" key="2">
    <source>
        <dbReference type="EMBL" id="KAJ8967576.1"/>
    </source>
</evidence>
<organism evidence="2 3">
    <name type="scientific">Rhamnusium bicolor</name>
    <dbReference type="NCBI Taxonomy" id="1586634"/>
    <lineage>
        <taxon>Eukaryota</taxon>
        <taxon>Metazoa</taxon>
        <taxon>Ecdysozoa</taxon>
        <taxon>Arthropoda</taxon>
        <taxon>Hexapoda</taxon>
        <taxon>Insecta</taxon>
        <taxon>Pterygota</taxon>
        <taxon>Neoptera</taxon>
        <taxon>Endopterygota</taxon>
        <taxon>Coleoptera</taxon>
        <taxon>Polyphaga</taxon>
        <taxon>Cucujiformia</taxon>
        <taxon>Chrysomeloidea</taxon>
        <taxon>Cerambycidae</taxon>
        <taxon>Lepturinae</taxon>
        <taxon>Rhagiini</taxon>
        <taxon>Rhamnusium</taxon>
    </lineage>
</organism>
<proteinExistence type="predicted"/>
<feature type="transmembrane region" description="Helical" evidence="1">
    <location>
        <begin position="12"/>
        <end position="33"/>
    </location>
</feature>
<keyword evidence="1" id="KW-1133">Transmembrane helix</keyword>
<keyword evidence="3" id="KW-1185">Reference proteome</keyword>